<evidence type="ECO:0000313" key="2">
    <source>
        <dbReference type="Proteomes" id="UP001151760"/>
    </source>
</evidence>
<gene>
    <name evidence="1" type="ORF">Tco_1003407</name>
</gene>
<dbReference type="EMBL" id="BQNB010017148">
    <property type="protein sequence ID" value="GJT59874.1"/>
    <property type="molecule type" value="Genomic_DNA"/>
</dbReference>
<organism evidence="1 2">
    <name type="scientific">Tanacetum coccineum</name>
    <dbReference type="NCBI Taxonomy" id="301880"/>
    <lineage>
        <taxon>Eukaryota</taxon>
        <taxon>Viridiplantae</taxon>
        <taxon>Streptophyta</taxon>
        <taxon>Embryophyta</taxon>
        <taxon>Tracheophyta</taxon>
        <taxon>Spermatophyta</taxon>
        <taxon>Magnoliopsida</taxon>
        <taxon>eudicotyledons</taxon>
        <taxon>Gunneridae</taxon>
        <taxon>Pentapetalae</taxon>
        <taxon>asterids</taxon>
        <taxon>campanulids</taxon>
        <taxon>Asterales</taxon>
        <taxon>Asteraceae</taxon>
        <taxon>Asteroideae</taxon>
        <taxon>Anthemideae</taxon>
        <taxon>Anthemidinae</taxon>
        <taxon>Tanacetum</taxon>
    </lineage>
</organism>
<reference evidence="1" key="1">
    <citation type="journal article" date="2022" name="Int. J. Mol. Sci.">
        <title>Draft Genome of Tanacetum Coccineum: Genomic Comparison of Closely Related Tanacetum-Family Plants.</title>
        <authorList>
            <person name="Yamashiro T."/>
            <person name="Shiraishi A."/>
            <person name="Nakayama K."/>
            <person name="Satake H."/>
        </authorList>
    </citation>
    <scope>NUCLEOTIDE SEQUENCE</scope>
</reference>
<dbReference type="Proteomes" id="UP001151760">
    <property type="component" value="Unassembled WGS sequence"/>
</dbReference>
<accession>A0ABQ5F9Y4</accession>
<evidence type="ECO:0000313" key="1">
    <source>
        <dbReference type="EMBL" id="GJT59874.1"/>
    </source>
</evidence>
<comment type="caution">
    <text evidence="1">The sequence shown here is derived from an EMBL/GenBank/DDBJ whole genome shotgun (WGS) entry which is preliminary data.</text>
</comment>
<protein>
    <submittedName>
        <fullName evidence="1">Uncharacterized protein</fullName>
    </submittedName>
</protein>
<name>A0ABQ5F9Y4_9ASTR</name>
<sequence>MTALLQSQPEILAHFGITGIRPLAQKLEMGTPTIVTNANYFEHEHVVMNPTPAGMRHHHLHLYVDSKNLLDRVSSSKRRVFKHRCIRFTMLASSHYRNVSKQTTRNSSSVGVKHLIPIRLTDTGTYFGWGFSNLSAINLVFQLSEKYNSIITVFQPVITLDEIERLPVYGFYDVSGLGTESSSSIFLHSDVHGREDCGGVSVCIFVEEFIQLEDGLIASHGWLERVFFIDFVVAFIPFPFGDREMIEMTS</sequence>
<reference evidence="1" key="2">
    <citation type="submission" date="2022-01" db="EMBL/GenBank/DDBJ databases">
        <authorList>
            <person name="Yamashiro T."/>
            <person name="Shiraishi A."/>
            <person name="Satake H."/>
            <person name="Nakayama K."/>
        </authorList>
    </citation>
    <scope>NUCLEOTIDE SEQUENCE</scope>
</reference>
<proteinExistence type="predicted"/>
<keyword evidence="2" id="KW-1185">Reference proteome</keyword>